<feature type="chain" id="PRO_5046453949" evidence="1">
    <location>
        <begin position="20"/>
        <end position="106"/>
    </location>
</feature>
<comment type="caution">
    <text evidence="2">The sequence shown here is derived from an EMBL/GenBank/DDBJ whole genome shotgun (WGS) entry which is preliminary data.</text>
</comment>
<dbReference type="EMBL" id="BAAAEO010000003">
    <property type="protein sequence ID" value="GAA0552638.1"/>
    <property type="molecule type" value="Genomic_DNA"/>
</dbReference>
<protein>
    <submittedName>
        <fullName evidence="2">Uncharacterized protein</fullName>
    </submittedName>
</protein>
<proteinExistence type="predicted"/>
<keyword evidence="1" id="KW-0732">Signal</keyword>
<keyword evidence="3" id="KW-1185">Reference proteome</keyword>
<accession>A0ABN1DWG1</accession>
<organism evidence="2 3">
    <name type="scientific">Rheinheimera aquimaris</name>
    <dbReference type="NCBI Taxonomy" id="412437"/>
    <lineage>
        <taxon>Bacteria</taxon>
        <taxon>Pseudomonadati</taxon>
        <taxon>Pseudomonadota</taxon>
        <taxon>Gammaproteobacteria</taxon>
        <taxon>Chromatiales</taxon>
        <taxon>Chromatiaceae</taxon>
        <taxon>Rheinheimera</taxon>
    </lineage>
</organism>
<name>A0ABN1DWG1_9GAMM</name>
<gene>
    <name evidence="2" type="ORF">GCM10009098_20430</name>
</gene>
<evidence type="ECO:0000256" key="1">
    <source>
        <dbReference type="SAM" id="SignalP"/>
    </source>
</evidence>
<sequence length="106" mass="11895">MYRNLLALVALGFSTLSVADATAVPNFKSPVLSPNQAHELIIQYLITEHSGVNLVEYDVSITYDFTYQQWDAFFICNDKAVQSTGCHFLIRATNDEQPTFQFKGGK</sequence>
<feature type="signal peptide" evidence="1">
    <location>
        <begin position="1"/>
        <end position="19"/>
    </location>
</feature>
<reference evidence="2 3" key="1">
    <citation type="journal article" date="2019" name="Int. J. Syst. Evol. Microbiol.">
        <title>The Global Catalogue of Microorganisms (GCM) 10K type strain sequencing project: providing services to taxonomists for standard genome sequencing and annotation.</title>
        <authorList>
            <consortium name="The Broad Institute Genomics Platform"/>
            <consortium name="The Broad Institute Genome Sequencing Center for Infectious Disease"/>
            <person name="Wu L."/>
            <person name="Ma J."/>
        </authorList>
    </citation>
    <scope>NUCLEOTIDE SEQUENCE [LARGE SCALE GENOMIC DNA]</scope>
    <source>
        <strain evidence="2 3">JCM 14331</strain>
    </source>
</reference>
<dbReference type="RefSeq" id="WP_226767154.1">
    <property type="nucleotide sequence ID" value="NZ_BAAAEO010000003.1"/>
</dbReference>
<evidence type="ECO:0000313" key="3">
    <source>
        <dbReference type="Proteomes" id="UP001501169"/>
    </source>
</evidence>
<evidence type="ECO:0000313" key="2">
    <source>
        <dbReference type="EMBL" id="GAA0552638.1"/>
    </source>
</evidence>
<dbReference type="Proteomes" id="UP001501169">
    <property type="component" value="Unassembled WGS sequence"/>
</dbReference>